<dbReference type="AlphaFoldDB" id="G0QNU6"/>
<dbReference type="SUPFAM" id="SSF51197">
    <property type="entry name" value="Clavaminate synthase-like"/>
    <property type="match status" value="1"/>
</dbReference>
<dbReference type="PANTHER" id="PTHR12463">
    <property type="entry name" value="OXYGENASE-RELATED"/>
    <property type="match status" value="1"/>
</dbReference>
<dbReference type="InterPro" id="IPR037151">
    <property type="entry name" value="AlkB-like_sf"/>
</dbReference>
<feature type="domain" description="Fe2OG dioxygenase" evidence="1">
    <location>
        <begin position="255"/>
        <end position="356"/>
    </location>
</feature>
<dbReference type="InterPro" id="IPR032857">
    <property type="entry name" value="ALKBH4"/>
</dbReference>
<dbReference type="InterPro" id="IPR005123">
    <property type="entry name" value="Oxoglu/Fe-dep_dioxygenase_dom"/>
</dbReference>
<evidence type="ECO:0000313" key="3">
    <source>
        <dbReference type="Proteomes" id="UP000008983"/>
    </source>
</evidence>
<dbReference type="PROSITE" id="PS51471">
    <property type="entry name" value="FE2OG_OXY"/>
    <property type="match status" value="1"/>
</dbReference>
<dbReference type="Pfam" id="PF13532">
    <property type="entry name" value="2OG-FeII_Oxy_2"/>
    <property type="match status" value="1"/>
</dbReference>
<gene>
    <name evidence="2" type="ORF">IMG5_061460</name>
</gene>
<dbReference type="OrthoDB" id="271595at2759"/>
<proteinExistence type="predicted"/>
<dbReference type="Gene3D" id="2.60.120.590">
    <property type="entry name" value="Alpha-ketoglutarate-dependent dioxygenase AlkB-like"/>
    <property type="match status" value="1"/>
</dbReference>
<name>G0QNU6_ICHMU</name>
<keyword evidence="3" id="KW-1185">Reference proteome</keyword>
<dbReference type="eggNOG" id="KOG4176">
    <property type="taxonomic scope" value="Eukaryota"/>
</dbReference>
<sequence>MDTSILQHKIEELELSEALLKDLTIPPIKNKTEKQIITKEYEIQKRLKRSKEVIQSQEKNLEIFSENPTSQIFLVHFGTGNESDDFQIRKIFAQKPLKIILFPGLSYAYIRFENKEQCEEELLKKTHKIINNQGTFYIEIPEIKKIFIFLFTTLSTEQILNNKPNEIPNSLKYIEIPGIFYFPNFITEEQENYIIQQIDEKPWIKLSKRQVQHYGYEFIYGQNTINKEKKTNPIPDFLSNMVQQLNEYIKNKQKPLDQLTINDYKPGNGISSHVDAHSPFEECIVVVSLVSGVVITFKSYKNEEKSLFLENRSLLIMSGEGRYAWTHCISSRKVDRVQDEVIFRKRRVSLTFRTIRFEKCQCQFKFFCEDQGYDPVAMKKDNPLLQQFLKEN</sequence>
<organism evidence="2 3">
    <name type="scientific">Ichthyophthirius multifiliis</name>
    <name type="common">White spot disease agent</name>
    <name type="synonym">Ich</name>
    <dbReference type="NCBI Taxonomy" id="5932"/>
    <lineage>
        <taxon>Eukaryota</taxon>
        <taxon>Sar</taxon>
        <taxon>Alveolata</taxon>
        <taxon>Ciliophora</taxon>
        <taxon>Intramacronucleata</taxon>
        <taxon>Oligohymenophorea</taxon>
        <taxon>Hymenostomatida</taxon>
        <taxon>Ophryoglenina</taxon>
        <taxon>Ichthyophthirius</taxon>
    </lineage>
</organism>
<dbReference type="GO" id="GO:0032451">
    <property type="term" value="F:demethylase activity"/>
    <property type="evidence" value="ECO:0007669"/>
    <property type="project" value="TreeGrafter"/>
</dbReference>
<dbReference type="GO" id="GO:0016491">
    <property type="term" value="F:oxidoreductase activity"/>
    <property type="evidence" value="ECO:0007669"/>
    <property type="project" value="TreeGrafter"/>
</dbReference>
<evidence type="ECO:0000313" key="2">
    <source>
        <dbReference type="EMBL" id="EGR33100.1"/>
    </source>
</evidence>
<reference evidence="2 3" key="1">
    <citation type="submission" date="2011-07" db="EMBL/GenBank/DDBJ databases">
        <authorList>
            <person name="Coyne R."/>
            <person name="Brami D."/>
            <person name="Johnson J."/>
            <person name="Hostetler J."/>
            <person name="Hannick L."/>
            <person name="Clark T."/>
            <person name="Cassidy-Hanley D."/>
            <person name="Inman J."/>
        </authorList>
    </citation>
    <scope>NUCLEOTIDE SEQUENCE [LARGE SCALE GENOMIC DNA]</scope>
    <source>
        <strain evidence="2 3">G5</strain>
    </source>
</reference>
<dbReference type="Proteomes" id="UP000008983">
    <property type="component" value="Unassembled WGS sequence"/>
</dbReference>
<dbReference type="RefSeq" id="XP_004037086.1">
    <property type="nucleotide sequence ID" value="XM_004037038.1"/>
</dbReference>
<dbReference type="InParanoid" id="G0QNU6"/>
<accession>G0QNU6</accession>
<dbReference type="InterPro" id="IPR027450">
    <property type="entry name" value="AlkB-like"/>
</dbReference>
<dbReference type="GO" id="GO:0070988">
    <property type="term" value="P:demethylation"/>
    <property type="evidence" value="ECO:0007669"/>
    <property type="project" value="InterPro"/>
</dbReference>
<dbReference type="GeneID" id="14909285"/>
<dbReference type="PANTHER" id="PTHR12463:SF1">
    <property type="entry name" value="2-OXOGLUTARATE AND FE-DEPENDENT OXYGENASE FAMILY PROTEIN"/>
    <property type="match status" value="1"/>
</dbReference>
<evidence type="ECO:0000259" key="1">
    <source>
        <dbReference type="PROSITE" id="PS51471"/>
    </source>
</evidence>
<protein>
    <recommendedName>
        <fullName evidence="1">Fe2OG dioxygenase domain-containing protein</fullName>
    </recommendedName>
</protein>
<dbReference type="EMBL" id="GL983509">
    <property type="protein sequence ID" value="EGR33100.1"/>
    <property type="molecule type" value="Genomic_DNA"/>
</dbReference>